<dbReference type="PANTHER" id="PTHR44757:SF2">
    <property type="entry name" value="BIOFILM ARCHITECTURE MAINTENANCE PROTEIN MBAA"/>
    <property type="match status" value="1"/>
</dbReference>
<feature type="domain" description="EAL" evidence="9">
    <location>
        <begin position="470"/>
        <end position="725"/>
    </location>
</feature>
<dbReference type="InterPro" id="IPR029787">
    <property type="entry name" value="Nucleotide_cyclase"/>
</dbReference>
<reference evidence="11 12" key="1">
    <citation type="submission" date="2019-07" db="EMBL/GenBank/DDBJ databases">
        <title>The pathways for chlorine oxyanion respiration interact through the shared metabolite chlorate.</title>
        <authorList>
            <person name="Barnum T.P."/>
            <person name="Cheng Y."/>
            <person name="Hill K.A."/>
            <person name="Lucas L.N."/>
            <person name="Carlson H.K."/>
            <person name="Coates J.D."/>
        </authorList>
    </citation>
    <scope>NUCLEOTIDE SEQUENCE [LARGE SCALE GENOMIC DNA]</scope>
    <source>
        <strain evidence="11">BK-3</strain>
    </source>
</reference>
<dbReference type="Pfam" id="PF00072">
    <property type="entry name" value="Response_reg"/>
    <property type="match status" value="1"/>
</dbReference>
<comment type="catalytic activity">
    <reaction evidence="4">
        <text>3',3'-c-di-GMP + H2O = 5'-phosphoguanylyl(3'-&gt;5')guanosine + H(+)</text>
        <dbReference type="Rhea" id="RHEA:24902"/>
        <dbReference type="ChEBI" id="CHEBI:15377"/>
        <dbReference type="ChEBI" id="CHEBI:15378"/>
        <dbReference type="ChEBI" id="CHEBI:58754"/>
        <dbReference type="ChEBI" id="CHEBI:58805"/>
        <dbReference type="EC" id="3.1.4.52"/>
    </reaction>
    <physiologicalReaction direction="left-to-right" evidence="4">
        <dbReference type="Rhea" id="RHEA:24903"/>
    </physiologicalReaction>
</comment>
<evidence type="ECO:0000259" key="10">
    <source>
        <dbReference type="PROSITE" id="PS50887"/>
    </source>
</evidence>
<dbReference type="Gene3D" id="3.30.70.270">
    <property type="match status" value="1"/>
</dbReference>
<dbReference type="PANTHER" id="PTHR44757">
    <property type="entry name" value="DIGUANYLATE CYCLASE DGCP"/>
    <property type="match status" value="1"/>
</dbReference>
<evidence type="ECO:0000256" key="3">
    <source>
        <dbReference type="ARBA" id="ARBA00022636"/>
    </source>
</evidence>
<dbReference type="InterPro" id="IPR001633">
    <property type="entry name" value="EAL_dom"/>
</dbReference>
<keyword evidence="3" id="KW-0973">c-di-GMP</keyword>
<dbReference type="PROSITE" id="PS50110">
    <property type="entry name" value="RESPONSE_REGULATORY"/>
    <property type="match status" value="1"/>
</dbReference>
<comment type="caution">
    <text evidence="11">The sequence shown here is derived from an EMBL/GenBank/DDBJ whole genome shotgun (WGS) entry which is preliminary data.</text>
</comment>
<dbReference type="PROSITE" id="PS50887">
    <property type="entry name" value="GGDEF"/>
    <property type="match status" value="1"/>
</dbReference>
<dbReference type="InterPro" id="IPR001789">
    <property type="entry name" value="Sig_transdc_resp-reg_receiver"/>
</dbReference>
<dbReference type="CDD" id="cd01948">
    <property type="entry name" value="EAL"/>
    <property type="match status" value="1"/>
</dbReference>
<proteinExistence type="predicted"/>
<dbReference type="Gene3D" id="3.40.50.2300">
    <property type="match status" value="1"/>
</dbReference>
<dbReference type="SUPFAM" id="SSF141868">
    <property type="entry name" value="EAL domain-like"/>
    <property type="match status" value="1"/>
</dbReference>
<dbReference type="Gene3D" id="3.30.450.20">
    <property type="entry name" value="PAS domain"/>
    <property type="match status" value="1"/>
</dbReference>
<dbReference type="Gene3D" id="3.20.20.450">
    <property type="entry name" value="EAL domain"/>
    <property type="match status" value="1"/>
</dbReference>
<dbReference type="FunFam" id="3.30.70.270:FF:000001">
    <property type="entry name" value="Diguanylate cyclase domain protein"/>
    <property type="match status" value="1"/>
</dbReference>
<dbReference type="SMART" id="SM00267">
    <property type="entry name" value="GGDEF"/>
    <property type="match status" value="1"/>
</dbReference>
<keyword evidence="5" id="KW-0597">Phosphoprotein</keyword>
<name>A0A558DCZ4_9GAMM</name>
<dbReference type="SUPFAM" id="SSF52172">
    <property type="entry name" value="CheY-like"/>
    <property type="match status" value="1"/>
</dbReference>
<dbReference type="AlphaFoldDB" id="A0A558DCZ4"/>
<dbReference type="PROSITE" id="PS50113">
    <property type="entry name" value="PAC"/>
    <property type="match status" value="1"/>
</dbReference>
<dbReference type="FunFam" id="3.20.20.450:FF:000001">
    <property type="entry name" value="Cyclic di-GMP phosphodiesterase yahA"/>
    <property type="match status" value="1"/>
</dbReference>
<dbReference type="SUPFAM" id="SSF55785">
    <property type="entry name" value="PYP-like sensor domain (PAS domain)"/>
    <property type="match status" value="1"/>
</dbReference>
<dbReference type="InterPro" id="IPR000160">
    <property type="entry name" value="GGDEF_dom"/>
</dbReference>
<dbReference type="CDD" id="cd01949">
    <property type="entry name" value="GGDEF"/>
    <property type="match status" value="1"/>
</dbReference>
<dbReference type="GO" id="GO:0000160">
    <property type="term" value="P:phosphorelay signal transduction system"/>
    <property type="evidence" value="ECO:0007669"/>
    <property type="project" value="InterPro"/>
</dbReference>
<feature type="modified residue" description="4-aspartylphosphate" evidence="5">
    <location>
        <position position="59"/>
    </location>
</feature>
<feature type="domain" description="Response regulatory" evidence="6">
    <location>
        <begin position="10"/>
        <end position="124"/>
    </location>
</feature>
<dbReference type="SMART" id="SM00091">
    <property type="entry name" value="PAS"/>
    <property type="match status" value="1"/>
</dbReference>
<evidence type="ECO:0000259" key="9">
    <source>
        <dbReference type="PROSITE" id="PS50883"/>
    </source>
</evidence>
<dbReference type="InterPro" id="IPR013767">
    <property type="entry name" value="PAS_fold"/>
</dbReference>
<dbReference type="InterPro" id="IPR043128">
    <property type="entry name" value="Rev_trsase/Diguanyl_cyclase"/>
</dbReference>
<evidence type="ECO:0000259" key="7">
    <source>
        <dbReference type="PROSITE" id="PS50112"/>
    </source>
</evidence>
<dbReference type="GO" id="GO:0071111">
    <property type="term" value="F:cyclic-guanylate-specific phosphodiesterase activity"/>
    <property type="evidence" value="ECO:0007669"/>
    <property type="project" value="UniProtKB-EC"/>
</dbReference>
<evidence type="ECO:0000313" key="12">
    <source>
        <dbReference type="Proteomes" id="UP000317355"/>
    </source>
</evidence>
<gene>
    <name evidence="11" type="ORF">FHK82_03375</name>
</gene>
<evidence type="ECO:0000259" key="8">
    <source>
        <dbReference type="PROSITE" id="PS50113"/>
    </source>
</evidence>
<dbReference type="CDD" id="cd00130">
    <property type="entry name" value="PAS"/>
    <property type="match status" value="1"/>
</dbReference>
<dbReference type="Proteomes" id="UP000317355">
    <property type="component" value="Unassembled WGS sequence"/>
</dbReference>
<dbReference type="Pfam" id="PF00990">
    <property type="entry name" value="GGDEF"/>
    <property type="match status" value="1"/>
</dbReference>
<organism evidence="11 12">
    <name type="scientific">Sedimenticola thiotaurini</name>
    <dbReference type="NCBI Taxonomy" id="1543721"/>
    <lineage>
        <taxon>Bacteria</taxon>
        <taxon>Pseudomonadati</taxon>
        <taxon>Pseudomonadota</taxon>
        <taxon>Gammaproteobacteria</taxon>
        <taxon>Chromatiales</taxon>
        <taxon>Sedimenticolaceae</taxon>
        <taxon>Sedimenticola</taxon>
    </lineage>
</organism>
<evidence type="ECO:0000256" key="5">
    <source>
        <dbReference type="PROSITE-ProRule" id="PRU00169"/>
    </source>
</evidence>
<accession>A0A558DCZ4</accession>
<dbReference type="GO" id="GO:0006355">
    <property type="term" value="P:regulation of DNA-templated transcription"/>
    <property type="evidence" value="ECO:0007669"/>
    <property type="project" value="InterPro"/>
</dbReference>
<dbReference type="InterPro" id="IPR052155">
    <property type="entry name" value="Biofilm_reg_signaling"/>
</dbReference>
<comment type="cofactor">
    <cofactor evidence="1">
        <name>Mg(2+)</name>
        <dbReference type="ChEBI" id="CHEBI:18420"/>
    </cofactor>
</comment>
<protein>
    <recommendedName>
        <fullName evidence="2">cyclic-guanylate-specific phosphodiesterase</fullName>
        <ecNumber evidence="2">3.1.4.52</ecNumber>
    </recommendedName>
</protein>
<feature type="domain" description="PAC" evidence="8">
    <location>
        <begin position="240"/>
        <end position="291"/>
    </location>
</feature>
<dbReference type="InterPro" id="IPR000014">
    <property type="entry name" value="PAS"/>
</dbReference>
<evidence type="ECO:0000259" key="6">
    <source>
        <dbReference type="PROSITE" id="PS50110"/>
    </source>
</evidence>
<dbReference type="SMART" id="SM00448">
    <property type="entry name" value="REC"/>
    <property type="match status" value="1"/>
</dbReference>
<evidence type="ECO:0000313" key="11">
    <source>
        <dbReference type="EMBL" id="TVT58905.1"/>
    </source>
</evidence>
<evidence type="ECO:0000256" key="2">
    <source>
        <dbReference type="ARBA" id="ARBA00012282"/>
    </source>
</evidence>
<dbReference type="InterPro" id="IPR049510">
    <property type="entry name" value="RssB-like_REC"/>
</dbReference>
<dbReference type="InterPro" id="IPR000700">
    <property type="entry name" value="PAS-assoc_C"/>
</dbReference>
<dbReference type="InterPro" id="IPR011006">
    <property type="entry name" value="CheY-like_superfamily"/>
</dbReference>
<sequence length="744" mass="83941">MDELQEQSAVILTIDDEQAIRESFHLYLEDYGYTVIEAENGQAGIALFESQKPDLVLVDLRMPEVDGLQVLAHVVSNSPDTPIIVVSGTGVIDDVIEALHLGAWDYMLKPLQDLSVLLHAVRKNLDRSRLTLENRAYQEHLELEVQKRTEELRLANDEMLATNNRLLLSEKKYRSIFESLTDVYFQVDLQGRLEEISPSISSNLEYQRENMLGTRLYDFFAEPERYESMLDRLKQNGSVTDFEVLLLDGSGLERPCAVTAAHEVHADGTGRIYGVFRDITERKQAEAKIEYQAYHDSLTNLPNRRLLLDRLELALHRSRRHGHEGALLLIDLDRFKTINDSLGHSVGDQLLCEIALRLISVLREEDTVARIGGDEFVVLLADVGHDTQATARRAEGVAEKIRHNLSLPIRIKDHELYITPSIGITLFPMQHEDAGAVLRHGDTAMYQAKAAGRNTVRFFLPGMQEEADQRLGMEKDLRLAISRNQLKLFFQAQIDAEGAVCGAEALLRWEHPEYGLITPDRFIPVAEETGLILPIGEWVLQTACELITKWSNSELSDALRHIAVNVSPWQFRQPNFPVQVERILARTKADPGRLGLELTEGVVIDNVADTVDKMDSFKMLGVKISIDDFGTGYSSLSYLKKLPLDILKIDRSFVEDVTEDESNAAIVETIISMASHLGLEVIAEGVETQEQLDFLHSSGCRRFQGYYFTRPLPVEQFEAFVSNSINEKSFVAITANPDVDELHR</sequence>
<evidence type="ECO:0000256" key="4">
    <source>
        <dbReference type="ARBA" id="ARBA00051114"/>
    </source>
</evidence>
<feature type="domain" description="PAS" evidence="7">
    <location>
        <begin position="169"/>
        <end position="235"/>
    </location>
</feature>
<feature type="domain" description="GGDEF" evidence="10">
    <location>
        <begin position="323"/>
        <end position="461"/>
    </location>
</feature>
<dbReference type="NCBIfam" id="TIGR00254">
    <property type="entry name" value="GGDEF"/>
    <property type="match status" value="1"/>
</dbReference>
<dbReference type="EMBL" id="VMRY01000007">
    <property type="protein sequence ID" value="TVT58905.1"/>
    <property type="molecule type" value="Genomic_DNA"/>
</dbReference>
<dbReference type="InterPro" id="IPR035919">
    <property type="entry name" value="EAL_sf"/>
</dbReference>
<dbReference type="PROSITE" id="PS50883">
    <property type="entry name" value="EAL"/>
    <property type="match status" value="1"/>
</dbReference>
<dbReference type="CDD" id="cd17555">
    <property type="entry name" value="REC_RssB-like"/>
    <property type="match status" value="1"/>
</dbReference>
<dbReference type="EC" id="3.1.4.52" evidence="2"/>
<dbReference type="InterPro" id="IPR035965">
    <property type="entry name" value="PAS-like_dom_sf"/>
</dbReference>
<dbReference type="Pfam" id="PF00563">
    <property type="entry name" value="EAL"/>
    <property type="match status" value="1"/>
</dbReference>
<dbReference type="GO" id="GO:0071732">
    <property type="term" value="P:cellular response to nitric oxide"/>
    <property type="evidence" value="ECO:0007669"/>
    <property type="project" value="UniProtKB-ARBA"/>
</dbReference>
<dbReference type="SUPFAM" id="SSF55073">
    <property type="entry name" value="Nucleotide cyclase"/>
    <property type="match status" value="1"/>
</dbReference>
<dbReference type="SMART" id="SM00052">
    <property type="entry name" value="EAL"/>
    <property type="match status" value="1"/>
</dbReference>
<dbReference type="PROSITE" id="PS50112">
    <property type="entry name" value="PAS"/>
    <property type="match status" value="1"/>
</dbReference>
<dbReference type="Gene3D" id="1.20.5.390">
    <property type="entry name" value="L1 transposable element, trimerization domain"/>
    <property type="match status" value="1"/>
</dbReference>
<dbReference type="NCBIfam" id="TIGR00229">
    <property type="entry name" value="sensory_box"/>
    <property type="match status" value="1"/>
</dbReference>
<evidence type="ECO:0000256" key="1">
    <source>
        <dbReference type="ARBA" id="ARBA00001946"/>
    </source>
</evidence>
<dbReference type="Pfam" id="PF00989">
    <property type="entry name" value="PAS"/>
    <property type="match status" value="1"/>
</dbReference>